<organism evidence="1 2">
    <name type="scientific">Albidovulum sediminicola</name>
    <dbReference type="NCBI Taxonomy" id="2984331"/>
    <lineage>
        <taxon>Bacteria</taxon>
        <taxon>Pseudomonadati</taxon>
        <taxon>Pseudomonadota</taxon>
        <taxon>Alphaproteobacteria</taxon>
        <taxon>Rhodobacterales</taxon>
        <taxon>Paracoccaceae</taxon>
        <taxon>Albidovulum</taxon>
    </lineage>
</organism>
<reference evidence="1 2" key="1">
    <citation type="submission" date="2022-10" db="EMBL/GenBank/DDBJ databases">
        <title>Defluviimonas sp. nov., isolated from ocean surface water.</title>
        <authorList>
            <person name="He W."/>
            <person name="Wang L."/>
            <person name="Zhang D.-F."/>
        </authorList>
    </citation>
    <scope>NUCLEOTIDE SEQUENCE [LARGE SCALE GENOMIC DNA]</scope>
    <source>
        <strain evidence="1 2">WL0075</strain>
    </source>
</reference>
<proteinExistence type="predicted"/>
<comment type="caution">
    <text evidence="1">The sequence shown here is derived from an EMBL/GenBank/DDBJ whole genome shotgun (WGS) entry which is preliminary data.</text>
</comment>
<sequence>MNPRFQHAIFNTDGLCQWLKAAVPGQICVYHASKSARRVAAARSHLLGAQL</sequence>
<keyword evidence="2" id="KW-1185">Reference proteome</keyword>
<accession>A0ABT2Z1J6</accession>
<evidence type="ECO:0008006" key="3">
    <source>
        <dbReference type="Google" id="ProtNLM"/>
    </source>
</evidence>
<dbReference type="EMBL" id="JAOWLA010000008">
    <property type="protein sequence ID" value="MCV2865013.1"/>
    <property type="molecule type" value="Genomic_DNA"/>
</dbReference>
<name>A0ABT2Z1J6_9RHOB</name>
<dbReference type="RefSeq" id="WP_263721533.1">
    <property type="nucleotide sequence ID" value="NZ_JAOWLA010000008.1"/>
</dbReference>
<evidence type="ECO:0000313" key="2">
    <source>
        <dbReference type="Proteomes" id="UP001652503"/>
    </source>
</evidence>
<protein>
    <recommendedName>
        <fullName evidence="3">Transposase</fullName>
    </recommendedName>
</protein>
<evidence type="ECO:0000313" key="1">
    <source>
        <dbReference type="EMBL" id="MCV2865013.1"/>
    </source>
</evidence>
<dbReference type="Proteomes" id="UP001652503">
    <property type="component" value="Unassembled WGS sequence"/>
</dbReference>
<gene>
    <name evidence="1" type="ORF">OE647_09710</name>
</gene>